<dbReference type="EMBL" id="OU895879">
    <property type="protein sequence ID" value="CAG9806718.1"/>
    <property type="molecule type" value="Genomic_DNA"/>
</dbReference>
<feature type="chain" id="PRO_5040383393" description="EGF-like domain-containing protein" evidence="1">
    <location>
        <begin position="21"/>
        <end position="71"/>
    </location>
</feature>
<dbReference type="InterPro" id="IPR000742">
    <property type="entry name" value="EGF"/>
</dbReference>
<evidence type="ECO:0000313" key="3">
    <source>
        <dbReference type="EMBL" id="CAG9806718.1"/>
    </source>
</evidence>
<name>A0A9N9RWW2_9DIPT</name>
<evidence type="ECO:0000259" key="2">
    <source>
        <dbReference type="Pfam" id="PF00008"/>
    </source>
</evidence>
<dbReference type="Gene3D" id="2.10.25.10">
    <property type="entry name" value="Laminin"/>
    <property type="match status" value="1"/>
</dbReference>
<protein>
    <recommendedName>
        <fullName evidence="2">EGF-like domain-containing protein</fullName>
    </recommendedName>
</protein>
<feature type="signal peptide" evidence="1">
    <location>
        <begin position="1"/>
        <end position="20"/>
    </location>
</feature>
<accession>A0A9N9RWW2</accession>
<evidence type="ECO:0000256" key="1">
    <source>
        <dbReference type="SAM" id="SignalP"/>
    </source>
</evidence>
<organism evidence="3 4">
    <name type="scientific">Chironomus riparius</name>
    <dbReference type="NCBI Taxonomy" id="315576"/>
    <lineage>
        <taxon>Eukaryota</taxon>
        <taxon>Metazoa</taxon>
        <taxon>Ecdysozoa</taxon>
        <taxon>Arthropoda</taxon>
        <taxon>Hexapoda</taxon>
        <taxon>Insecta</taxon>
        <taxon>Pterygota</taxon>
        <taxon>Neoptera</taxon>
        <taxon>Endopterygota</taxon>
        <taxon>Diptera</taxon>
        <taxon>Nematocera</taxon>
        <taxon>Chironomoidea</taxon>
        <taxon>Chironomidae</taxon>
        <taxon>Chironominae</taxon>
        <taxon>Chironomus</taxon>
    </lineage>
</organism>
<reference evidence="3" key="1">
    <citation type="submission" date="2022-01" db="EMBL/GenBank/DDBJ databases">
        <authorList>
            <person name="King R."/>
        </authorList>
    </citation>
    <scope>NUCLEOTIDE SEQUENCE</scope>
</reference>
<proteinExistence type="predicted"/>
<dbReference type="Proteomes" id="UP001153620">
    <property type="component" value="Chromosome 3"/>
</dbReference>
<keyword evidence="1" id="KW-0732">Signal</keyword>
<dbReference type="AlphaFoldDB" id="A0A9N9RWW2"/>
<gene>
    <name evidence="3" type="ORF">CHIRRI_LOCUS9572</name>
</gene>
<reference evidence="3" key="2">
    <citation type="submission" date="2022-10" db="EMBL/GenBank/DDBJ databases">
        <authorList>
            <consortium name="ENA_rothamsted_submissions"/>
            <consortium name="culmorum"/>
            <person name="King R."/>
        </authorList>
    </citation>
    <scope>NUCLEOTIDE SEQUENCE</scope>
</reference>
<evidence type="ECO:0000313" key="4">
    <source>
        <dbReference type="Proteomes" id="UP001153620"/>
    </source>
</evidence>
<keyword evidence="4" id="KW-1185">Reference proteome</keyword>
<feature type="domain" description="EGF-like" evidence="2">
    <location>
        <begin position="33"/>
        <end position="62"/>
    </location>
</feature>
<dbReference type="SUPFAM" id="SSF57196">
    <property type="entry name" value="EGF/Laminin"/>
    <property type="match status" value="1"/>
</dbReference>
<dbReference type="Pfam" id="PF00008">
    <property type="entry name" value="EGF"/>
    <property type="match status" value="1"/>
</dbReference>
<sequence>MMRLKYLLPILFLQFIAVTAQDIKPEDNSPEGCFMDVCGENAVCITTQTGYECLCPEGSVGNPDMRCYFKI</sequence>